<dbReference type="RefSeq" id="WP_304559683.1">
    <property type="nucleotide sequence ID" value="NZ_JAUQSZ010000001.1"/>
</dbReference>
<sequence length="323" mass="34952">MVTQLTQYVCAVPDWFNPLIHQVRGTNIVNIETSKILTHLENLGPLAKGASNFLGPVNTVLAVANIGVTLATFVALRQQLKETEAAVINIGAKMDLRHKSAMFAGVGASLDLLVMADDLPAQEARALVLANYAPLAKEVRLFSSYLDEVVASLKSPTAAQYIDILNIQNILNLVEVKLLLALDRKASANERAAAGRAQIDETVESFVKLVCFKTLNASIAETEIRQMLEYFEGLTGKDALSLLVDLKIETGKSMFSAVSGEKVCADQLKAVAILKSRAESTLLETQLNSDKTLFQSLLLKDSPEPISVESHFVIVSQPSQMAA</sequence>
<name>A0ABT8ZVR0_9SPHN</name>
<proteinExistence type="predicted"/>
<dbReference type="EMBL" id="JAUQSZ010000001">
    <property type="protein sequence ID" value="MDO7841234.1"/>
    <property type="molecule type" value="Genomic_DNA"/>
</dbReference>
<organism evidence="1 2">
    <name type="scientific">Sphingomonas immobilis</name>
    <dbReference type="NCBI Taxonomy" id="3063997"/>
    <lineage>
        <taxon>Bacteria</taxon>
        <taxon>Pseudomonadati</taxon>
        <taxon>Pseudomonadota</taxon>
        <taxon>Alphaproteobacteria</taxon>
        <taxon>Sphingomonadales</taxon>
        <taxon>Sphingomonadaceae</taxon>
        <taxon>Sphingomonas</taxon>
    </lineage>
</organism>
<comment type="caution">
    <text evidence="1">The sequence shown here is derived from an EMBL/GenBank/DDBJ whole genome shotgun (WGS) entry which is preliminary data.</text>
</comment>
<dbReference type="Proteomes" id="UP001176468">
    <property type="component" value="Unassembled WGS sequence"/>
</dbReference>
<gene>
    <name evidence="1" type="ORF">Q5H94_02750</name>
</gene>
<keyword evidence="2" id="KW-1185">Reference proteome</keyword>
<evidence type="ECO:0000313" key="1">
    <source>
        <dbReference type="EMBL" id="MDO7841234.1"/>
    </source>
</evidence>
<protein>
    <submittedName>
        <fullName evidence="1">Uncharacterized protein</fullName>
    </submittedName>
</protein>
<accession>A0ABT8ZVR0</accession>
<evidence type="ECO:0000313" key="2">
    <source>
        <dbReference type="Proteomes" id="UP001176468"/>
    </source>
</evidence>
<reference evidence="1" key="1">
    <citation type="submission" date="2023-07" db="EMBL/GenBank/DDBJ databases">
        <authorList>
            <person name="Kim M.K."/>
        </authorList>
    </citation>
    <scope>NUCLEOTIDE SEQUENCE</scope>
    <source>
        <strain evidence="1">CA1-15</strain>
    </source>
</reference>